<dbReference type="Pfam" id="PF00082">
    <property type="entry name" value="Peptidase_S8"/>
    <property type="match status" value="1"/>
</dbReference>
<dbReference type="InterPro" id="IPR023828">
    <property type="entry name" value="Peptidase_S8_Ser-AS"/>
</dbReference>
<evidence type="ECO:0000259" key="5">
    <source>
        <dbReference type="PROSITE" id="PS51695"/>
    </source>
</evidence>
<proteinExistence type="predicted"/>
<evidence type="ECO:0000256" key="1">
    <source>
        <dbReference type="ARBA" id="ARBA00022670"/>
    </source>
</evidence>
<gene>
    <name evidence="6" type="ORF">GCM10023191_068980</name>
</gene>
<feature type="chain" id="PRO_5045313648" description="Peptidase S53 domain-containing protein" evidence="4">
    <location>
        <begin position="37"/>
        <end position="451"/>
    </location>
</feature>
<keyword evidence="7" id="KW-1185">Reference proteome</keyword>
<dbReference type="CDD" id="cd04056">
    <property type="entry name" value="Peptidases_S53"/>
    <property type="match status" value="1"/>
</dbReference>
<dbReference type="PROSITE" id="PS51257">
    <property type="entry name" value="PROKAR_LIPOPROTEIN"/>
    <property type="match status" value="1"/>
</dbReference>
<evidence type="ECO:0000313" key="7">
    <source>
        <dbReference type="Proteomes" id="UP001500503"/>
    </source>
</evidence>
<evidence type="ECO:0000256" key="4">
    <source>
        <dbReference type="SAM" id="SignalP"/>
    </source>
</evidence>
<dbReference type="PROSITE" id="PS00138">
    <property type="entry name" value="SUBTILASE_SER"/>
    <property type="match status" value="1"/>
</dbReference>
<dbReference type="InterPro" id="IPR036852">
    <property type="entry name" value="Peptidase_S8/S53_dom_sf"/>
</dbReference>
<accession>A0ABP8QQM3</accession>
<evidence type="ECO:0000256" key="3">
    <source>
        <dbReference type="ARBA" id="ARBA00022825"/>
    </source>
</evidence>
<comment type="caution">
    <text evidence="6">The sequence shown here is derived from an EMBL/GenBank/DDBJ whole genome shotgun (WGS) entry which is preliminary data.</text>
</comment>
<keyword evidence="4" id="KW-0732">Signal</keyword>
<evidence type="ECO:0000313" key="6">
    <source>
        <dbReference type="EMBL" id="GAA4508789.1"/>
    </source>
</evidence>
<dbReference type="PROSITE" id="PS51695">
    <property type="entry name" value="SEDOLISIN"/>
    <property type="match status" value="1"/>
</dbReference>
<sequence>MVKFRTSARPGSPNPRPRIATGLGAAGILFAAAACAPTGAQTVRAVSATPPESAATDCDSLTTCYTPRQIRVAYGIQPLLDRGIDGRGQTIVVPALAAQRPPPPKVGDIRQDLKRFDGLFGLPAARLKVDTALAGEVSPWLANQEEVQDVEILHAVAPAATIRVVLVEPTALSSPANAMAALTGALRRGLSHADVISISAGWGEHCLTRAQVARQHAVLRSARDRHVTVVAGSGDTGAVSRPCPGSTSQDAWTPVNEVSAPASDPLVLAVGGTILTGDRRTGAYVGETTWSVPSHSQGTGGGFSHLFSRPGYQDGVADAARAVPDVAADAAPGTGMAMVVSGSGSGSGSEDTIFGASGTSASAPLWAALIALADQAAGHDLGFVNPAIYRIGHSGGRHTAFHDVTTGNNTVTASGETISGYGARPGYDPVTGWGGPDARVLVPLLTRYAGG</sequence>
<dbReference type="Gene3D" id="3.40.50.200">
    <property type="entry name" value="Peptidase S8/S53 domain"/>
    <property type="match status" value="1"/>
</dbReference>
<name>A0ABP8QQM3_9ACTN</name>
<dbReference type="InterPro" id="IPR000209">
    <property type="entry name" value="Peptidase_S8/S53_dom"/>
</dbReference>
<reference evidence="7" key="1">
    <citation type="journal article" date="2019" name="Int. J. Syst. Evol. Microbiol.">
        <title>The Global Catalogue of Microorganisms (GCM) 10K type strain sequencing project: providing services to taxonomists for standard genome sequencing and annotation.</title>
        <authorList>
            <consortium name="The Broad Institute Genomics Platform"/>
            <consortium name="The Broad Institute Genome Sequencing Center for Infectious Disease"/>
            <person name="Wu L."/>
            <person name="Ma J."/>
        </authorList>
    </citation>
    <scope>NUCLEOTIDE SEQUENCE [LARGE SCALE GENOMIC DNA]</scope>
    <source>
        <strain evidence="7">JCM 17933</strain>
    </source>
</reference>
<organism evidence="6 7">
    <name type="scientific">Actinoallomurus oryzae</name>
    <dbReference type="NCBI Taxonomy" id="502180"/>
    <lineage>
        <taxon>Bacteria</taxon>
        <taxon>Bacillati</taxon>
        <taxon>Actinomycetota</taxon>
        <taxon>Actinomycetes</taxon>
        <taxon>Streptosporangiales</taxon>
        <taxon>Thermomonosporaceae</taxon>
        <taxon>Actinoallomurus</taxon>
    </lineage>
</organism>
<dbReference type="PANTHER" id="PTHR14218:SF15">
    <property type="entry name" value="TRIPEPTIDYL-PEPTIDASE 1"/>
    <property type="match status" value="1"/>
</dbReference>
<dbReference type="InterPro" id="IPR030400">
    <property type="entry name" value="Sedolisin_dom"/>
</dbReference>
<dbReference type="InterPro" id="IPR050819">
    <property type="entry name" value="Tripeptidyl-peptidase_I"/>
</dbReference>
<evidence type="ECO:0000256" key="2">
    <source>
        <dbReference type="ARBA" id="ARBA00022801"/>
    </source>
</evidence>
<feature type="domain" description="Peptidase S53" evidence="5">
    <location>
        <begin position="64"/>
        <end position="448"/>
    </location>
</feature>
<keyword evidence="3" id="KW-0720">Serine protease</keyword>
<dbReference type="EMBL" id="BAABHF010000043">
    <property type="protein sequence ID" value="GAA4508789.1"/>
    <property type="molecule type" value="Genomic_DNA"/>
</dbReference>
<keyword evidence="1" id="KW-0645">Protease</keyword>
<dbReference type="SUPFAM" id="SSF52743">
    <property type="entry name" value="Subtilisin-like"/>
    <property type="match status" value="1"/>
</dbReference>
<keyword evidence="2" id="KW-0378">Hydrolase</keyword>
<dbReference type="PANTHER" id="PTHR14218">
    <property type="entry name" value="PROTEASE S8 TRIPEPTIDYL PEPTIDASE I CLN2"/>
    <property type="match status" value="1"/>
</dbReference>
<dbReference type="Proteomes" id="UP001500503">
    <property type="component" value="Unassembled WGS sequence"/>
</dbReference>
<feature type="signal peptide" evidence="4">
    <location>
        <begin position="1"/>
        <end position="36"/>
    </location>
</feature>
<protein>
    <recommendedName>
        <fullName evidence="5">Peptidase S53 domain-containing protein</fullName>
    </recommendedName>
</protein>
<dbReference type="RefSeq" id="WP_345471036.1">
    <property type="nucleotide sequence ID" value="NZ_BAABHF010000043.1"/>
</dbReference>